<feature type="compositionally biased region" description="Polar residues" evidence="1">
    <location>
        <begin position="89"/>
        <end position="102"/>
    </location>
</feature>
<evidence type="ECO:0000256" key="1">
    <source>
        <dbReference type="SAM" id="MobiDB-lite"/>
    </source>
</evidence>
<name>A0A9P0HB52_NEZVI</name>
<dbReference type="Proteomes" id="UP001152798">
    <property type="component" value="Chromosome 4"/>
</dbReference>
<feature type="region of interest" description="Disordered" evidence="1">
    <location>
        <begin position="75"/>
        <end position="102"/>
    </location>
</feature>
<keyword evidence="3" id="KW-1185">Reference proteome</keyword>
<feature type="region of interest" description="Disordered" evidence="1">
    <location>
        <begin position="1"/>
        <end position="23"/>
    </location>
</feature>
<organism evidence="2 3">
    <name type="scientific">Nezara viridula</name>
    <name type="common">Southern green stink bug</name>
    <name type="synonym">Cimex viridulus</name>
    <dbReference type="NCBI Taxonomy" id="85310"/>
    <lineage>
        <taxon>Eukaryota</taxon>
        <taxon>Metazoa</taxon>
        <taxon>Ecdysozoa</taxon>
        <taxon>Arthropoda</taxon>
        <taxon>Hexapoda</taxon>
        <taxon>Insecta</taxon>
        <taxon>Pterygota</taxon>
        <taxon>Neoptera</taxon>
        <taxon>Paraneoptera</taxon>
        <taxon>Hemiptera</taxon>
        <taxon>Heteroptera</taxon>
        <taxon>Panheteroptera</taxon>
        <taxon>Pentatomomorpha</taxon>
        <taxon>Pentatomoidea</taxon>
        <taxon>Pentatomidae</taxon>
        <taxon>Pentatominae</taxon>
        <taxon>Nezara</taxon>
    </lineage>
</organism>
<protein>
    <submittedName>
        <fullName evidence="2">Uncharacterized protein</fullName>
    </submittedName>
</protein>
<reference evidence="2" key="1">
    <citation type="submission" date="2022-01" db="EMBL/GenBank/DDBJ databases">
        <authorList>
            <person name="King R."/>
        </authorList>
    </citation>
    <scope>NUCLEOTIDE SEQUENCE</scope>
</reference>
<gene>
    <name evidence="2" type="ORF">NEZAVI_LOCUS8164</name>
</gene>
<accession>A0A9P0HB52</accession>
<feature type="compositionally biased region" description="Basic and acidic residues" evidence="1">
    <location>
        <begin position="7"/>
        <end position="18"/>
    </location>
</feature>
<proteinExistence type="predicted"/>
<dbReference type="AlphaFoldDB" id="A0A9P0HB52"/>
<dbReference type="OrthoDB" id="8881719at2759"/>
<evidence type="ECO:0000313" key="2">
    <source>
        <dbReference type="EMBL" id="CAH1398541.1"/>
    </source>
</evidence>
<dbReference type="EMBL" id="OV725080">
    <property type="protein sequence ID" value="CAH1398541.1"/>
    <property type="molecule type" value="Genomic_DNA"/>
</dbReference>
<sequence>MGRKGIRREVPGSKKETGLTDALRPTRLSKWKRAGHLLRREDNRKEWVRCGSWTEDWRSVDRATSLAVWWPAASAPGRTGPSRFGPLTTYPSPLTRTTPATV</sequence>
<evidence type="ECO:0000313" key="3">
    <source>
        <dbReference type="Proteomes" id="UP001152798"/>
    </source>
</evidence>